<dbReference type="Pfam" id="PF00777">
    <property type="entry name" value="Glyco_transf_29"/>
    <property type="match status" value="1"/>
</dbReference>
<dbReference type="OrthoDB" id="10264956at2759"/>
<dbReference type="GO" id="GO:0000139">
    <property type="term" value="C:Golgi membrane"/>
    <property type="evidence" value="ECO:0007669"/>
    <property type="project" value="UniProtKB-SubCell"/>
</dbReference>
<evidence type="ECO:0000313" key="12">
    <source>
        <dbReference type="RefSeq" id="XP_021278206.1"/>
    </source>
</evidence>
<organism evidence="11 12">
    <name type="scientific">Herrania umbratica</name>
    <dbReference type="NCBI Taxonomy" id="108875"/>
    <lineage>
        <taxon>Eukaryota</taxon>
        <taxon>Viridiplantae</taxon>
        <taxon>Streptophyta</taxon>
        <taxon>Embryophyta</taxon>
        <taxon>Tracheophyta</taxon>
        <taxon>Spermatophyta</taxon>
        <taxon>Magnoliopsida</taxon>
        <taxon>eudicotyledons</taxon>
        <taxon>Gunneridae</taxon>
        <taxon>Pentapetalae</taxon>
        <taxon>rosids</taxon>
        <taxon>malvids</taxon>
        <taxon>Malvales</taxon>
        <taxon>Malvaceae</taxon>
        <taxon>Byttnerioideae</taxon>
        <taxon>Herrania</taxon>
    </lineage>
</organism>
<evidence type="ECO:0000256" key="3">
    <source>
        <dbReference type="ARBA" id="ARBA00022676"/>
    </source>
</evidence>
<dbReference type="Gene3D" id="3.90.1480.20">
    <property type="entry name" value="Glycosyl transferase family 29"/>
    <property type="match status" value="1"/>
</dbReference>
<comment type="subcellular location">
    <subcellularLocation>
        <location evidence="1">Golgi apparatus membrane</location>
        <topology evidence="1">Single-pass type II membrane protein</topology>
    </subcellularLocation>
</comment>
<evidence type="ECO:0000256" key="7">
    <source>
        <dbReference type="ARBA" id="ARBA00022989"/>
    </source>
</evidence>
<dbReference type="InterPro" id="IPR038578">
    <property type="entry name" value="GT29-like_sf"/>
</dbReference>
<keyword evidence="11" id="KW-1185">Reference proteome</keyword>
<evidence type="ECO:0000256" key="6">
    <source>
        <dbReference type="ARBA" id="ARBA00022968"/>
    </source>
</evidence>
<reference evidence="12" key="1">
    <citation type="submission" date="2025-08" db="UniProtKB">
        <authorList>
            <consortium name="RefSeq"/>
        </authorList>
    </citation>
    <scope>IDENTIFICATION</scope>
    <source>
        <tissue evidence="12">Leaf</tissue>
    </source>
</reference>
<dbReference type="PANTHER" id="PTHR46779">
    <property type="entry name" value="BETA-1,6-GALACTOSYLTRANSFERASE GALT29A"/>
    <property type="match status" value="1"/>
</dbReference>
<sequence length="458" mass="52380">MPKSIEPEDGSESNTDTFKIHNFYLFWPYLAPIYRSTNLIASMKRPVRPLISILMLVALAATLSCRITIRRSGVFTVSAELESTRVIIQPPPMQIFNSTLLKFAAADIGEEKSKHEIEQLLEGNFASQGRYRTFATWNRFNRHDIKARNSNGLSVTLRSPKFYRYWLDFRRNLQDWARKKMFQPEIMMDLVRLVKVPIDNHNGLISSDKTYKSCAVVGNSGILLSSDHGALIDGHEVVIRLNNARTERFEKNVGSKTSISFVNSNILHLCARREGCFCHPYGGNVPMVMYICQPVHFMDYLMCNSSHKAPLLITDPRFDMLCSRIVKYYSVKRFVEETGKPLGEWGSTHGGSMFHYSSGMQAVMLALGICDKVSIFGFGKSTSAKHHYHTNQKAELRLHDYEAEYAFYHDLMNNPQAIPFISDKFSIPLTRKFVDRVMLLGTPSFQIYGSDFLWIEFA</sequence>
<evidence type="ECO:0000256" key="9">
    <source>
        <dbReference type="ARBA" id="ARBA00023136"/>
    </source>
</evidence>
<dbReference type="PANTHER" id="PTHR46779:SF1">
    <property type="entry name" value="BETA-1,6-GALACTOSYLTRANSFERASE GALT29A"/>
    <property type="match status" value="1"/>
</dbReference>
<evidence type="ECO:0000256" key="1">
    <source>
        <dbReference type="ARBA" id="ARBA00004323"/>
    </source>
</evidence>
<keyword evidence="10" id="KW-0325">Glycoprotein</keyword>
<proteinExistence type="inferred from homology"/>
<keyword evidence="6" id="KW-0735">Signal-anchor</keyword>
<evidence type="ECO:0000256" key="2">
    <source>
        <dbReference type="ARBA" id="ARBA00006003"/>
    </source>
</evidence>
<protein>
    <submittedName>
        <fullName evidence="12">Beta-1,6-galactosyltransferase GALT29A isoform X1</fullName>
    </submittedName>
</protein>
<evidence type="ECO:0000256" key="10">
    <source>
        <dbReference type="ARBA" id="ARBA00023180"/>
    </source>
</evidence>
<name>A0A6J0ZUD9_9ROSI</name>
<dbReference type="Proteomes" id="UP000504621">
    <property type="component" value="Unplaced"/>
</dbReference>
<keyword evidence="3" id="KW-0328">Glycosyltransferase</keyword>
<keyword evidence="7" id="KW-1133">Transmembrane helix</keyword>
<keyword evidence="8" id="KW-0333">Golgi apparatus</keyword>
<keyword evidence="5" id="KW-0812">Transmembrane</keyword>
<dbReference type="InterPro" id="IPR001675">
    <property type="entry name" value="Glyco_trans_29"/>
</dbReference>
<evidence type="ECO:0000256" key="5">
    <source>
        <dbReference type="ARBA" id="ARBA00022692"/>
    </source>
</evidence>
<comment type="similarity">
    <text evidence="2">Belongs to the glycosyltransferase 29 family.</text>
</comment>
<evidence type="ECO:0000313" key="11">
    <source>
        <dbReference type="Proteomes" id="UP000504621"/>
    </source>
</evidence>
<accession>A0A6J0ZUD9</accession>
<evidence type="ECO:0000256" key="4">
    <source>
        <dbReference type="ARBA" id="ARBA00022679"/>
    </source>
</evidence>
<keyword evidence="9" id="KW-0472">Membrane</keyword>
<gene>
    <name evidence="12" type="primary">LOC110412093</name>
</gene>
<dbReference type="RefSeq" id="XP_021278206.1">
    <property type="nucleotide sequence ID" value="XM_021422531.1"/>
</dbReference>
<keyword evidence="4" id="KW-0808">Transferase</keyword>
<dbReference type="AlphaFoldDB" id="A0A6J0ZUD9"/>
<evidence type="ECO:0000256" key="8">
    <source>
        <dbReference type="ARBA" id="ARBA00023034"/>
    </source>
</evidence>
<dbReference type="CDD" id="cd19952">
    <property type="entry name" value="GT29"/>
    <property type="match status" value="1"/>
</dbReference>
<dbReference type="GeneID" id="110412093"/>
<dbReference type="GO" id="GO:0008373">
    <property type="term" value="F:sialyltransferase activity"/>
    <property type="evidence" value="ECO:0007669"/>
    <property type="project" value="InterPro"/>
</dbReference>